<feature type="region of interest" description="Disordered" evidence="1">
    <location>
        <begin position="1"/>
        <end position="30"/>
    </location>
</feature>
<name>A0A545STN0_9PROT</name>
<evidence type="ECO:0000259" key="2">
    <source>
        <dbReference type="Pfam" id="PF13452"/>
    </source>
</evidence>
<keyword evidence="4" id="KW-1185">Reference proteome</keyword>
<dbReference type="Proteomes" id="UP000315252">
    <property type="component" value="Unassembled WGS sequence"/>
</dbReference>
<dbReference type="AlphaFoldDB" id="A0A545STN0"/>
<organism evidence="3 4">
    <name type="scientific">Denitrobaculum tricleocarpae</name>
    <dbReference type="NCBI Taxonomy" id="2591009"/>
    <lineage>
        <taxon>Bacteria</taxon>
        <taxon>Pseudomonadati</taxon>
        <taxon>Pseudomonadota</taxon>
        <taxon>Alphaproteobacteria</taxon>
        <taxon>Rhodospirillales</taxon>
        <taxon>Rhodospirillaceae</taxon>
        <taxon>Denitrobaculum</taxon>
    </lineage>
</organism>
<accession>A0A545STN0</accession>
<dbReference type="InterPro" id="IPR052741">
    <property type="entry name" value="Mitochondrial_HTD2"/>
</dbReference>
<dbReference type="PANTHER" id="PTHR28152">
    <property type="entry name" value="HYDROXYACYL-THIOESTER DEHYDRATASE TYPE 2, MITOCHONDRIAL"/>
    <property type="match status" value="1"/>
</dbReference>
<reference evidence="3 4" key="1">
    <citation type="submission" date="2019-06" db="EMBL/GenBank/DDBJ databases">
        <title>Whole genome sequence for Rhodospirillaceae sp. R148.</title>
        <authorList>
            <person name="Wang G."/>
        </authorList>
    </citation>
    <scope>NUCLEOTIDE SEQUENCE [LARGE SCALE GENOMIC DNA]</scope>
    <source>
        <strain evidence="3 4">R148</strain>
    </source>
</reference>
<feature type="domain" description="FAS1-like dehydratase" evidence="2">
    <location>
        <begin position="107"/>
        <end position="163"/>
    </location>
</feature>
<comment type="caution">
    <text evidence="3">The sequence shown here is derived from an EMBL/GenBank/DDBJ whole genome shotgun (WGS) entry which is preliminary data.</text>
</comment>
<dbReference type="InterPro" id="IPR039569">
    <property type="entry name" value="FAS1-like_DH_region"/>
</dbReference>
<protein>
    <submittedName>
        <fullName evidence="3">Acyl-CoA dehydrogenase</fullName>
    </submittedName>
</protein>
<gene>
    <name evidence="3" type="ORF">FKG95_28890</name>
</gene>
<sequence length="312" mass="35227">MQQEHRGSVRTPTRCGRSFRRPGRRGNAVTGRTLDQSVLESWIGRREEATDLIDPRTARLMQATLDRTPSLEPGDALPPLWHWLYFPTVVAQKDLGRDGHPKLGGFLPPVDLPRRMWAGGRFGFERALRLGESAQRISEIKSVRLKEGRSGPLCFVTVRHEIFAGGSFCFWEEHDIVYREDPKPGSVAAVPPDAPRESDWQRRVEPSPILLFRYSALTFNGHRIHYDRQYAMEIEGYPGLVFHGPLTATLLFDLLLEQNPGCWVSSYQFRAVSPLFDTAAFTLMGKRADSGIELWAVNPAGRLAMTAQAEML</sequence>
<dbReference type="SUPFAM" id="SSF54637">
    <property type="entry name" value="Thioesterase/thiol ester dehydrase-isomerase"/>
    <property type="match status" value="1"/>
</dbReference>
<dbReference type="PANTHER" id="PTHR28152:SF1">
    <property type="entry name" value="HYDROXYACYL-THIOESTER DEHYDRATASE TYPE 2, MITOCHONDRIAL"/>
    <property type="match status" value="1"/>
</dbReference>
<proteinExistence type="predicted"/>
<evidence type="ECO:0000313" key="4">
    <source>
        <dbReference type="Proteomes" id="UP000315252"/>
    </source>
</evidence>
<dbReference type="EMBL" id="VHSH01000022">
    <property type="protein sequence ID" value="TQV68325.1"/>
    <property type="molecule type" value="Genomic_DNA"/>
</dbReference>
<evidence type="ECO:0000256" key="1">
    <source>
        <dbReference type="SAM" id="MobiDB-lite"/>
    </source>
</evidence>
<dbReference type="GO" id="GO:0019171">
    <property type="term" value="F:(3R)-hydroxyacyl-[acyl-carrier-protein] dehydratase activity"/>
    <property type="evidence" value="ECO:0007669"/>
    <property type="project" value="TreeGrafter"/>
</dbReference>
<evidence type="ECO:0000313" key="3">
    <source>
        <dbReference type="EMBL" id="TQV68325.1"/>
    </source>
</evidence>
<dbReference type="OrthoDB" id="7183822at2"/>
<dbReference type="Pfam" id="PF13452">
    <property type="entry name" value="FAS1_DH_region"/>
    <property type="match status" value="1"/>
</dbReference>
<dbReference type="InterPro" id="IPR029069">
    <property type="entry name" value="HotDog_dom_sf"/>
</dbReference>
<dbReference type="Gene3D" id="3.10.129.10">
    <property type="entry name" value="Hotdog Thioesterase"/>
    <property type="match status" value="2"/>
</dbReference>